<evidence type="ECO:0000256" key="2">
    <source>
        <dbReference type="ARBA" id="ARBA00022723"/>
    </source>
</evidence>
<dbReference type="GO" id="GO:0046872">
    <property type="term" value="F:metal ion binding"/>
    <property type="evidence" value="ECO:0007669"/>
    <property type="project" value="UniProtKB-KW"/>
</dbReference>
<dbReference type="CDD" id="cd08071">
    <property type="entry name" value="MPN_DUF2466"/>
    <property type="match status" value="1"/>
</dbReference>
<keyword evidence="8" id="KW-1185">Reference proteome</keyword>
<reference evidence="7" key="1">
    <citation type="submission" date="2021-01" db="EMBL/GenBank/DDBJ databases">
        <title>Modified the classification status of verrucomicrobia.</title>
        <authorList>
            <person name="Feng X."/>
        </authorList>
    </citation>
    <scope>NUCLEOTIDE SEQUENCE</scope>
    <source>
        <strain evidence="7">JCM 18052</strain>
    </source>
</reference>
<dbReference type="RefSeq" id="WP_200350687.1">
    <property type="nucleotide sequence ID" value="NZ_BAABHZ010000008.1"/>
</dbReference>
<dbReference type="EMBL" id="JAENIK010000009">
    <property type="protein sequence ID" value="MBK1815730.1"/>
    <property type="molecule type" value="Genomic_DNA"/>
</dbReference>
<dbReference type="InterPro" id="IPR001405">
    <property type="entry name" value="UPF0758"/>
</dbReference>
<comment type="caution">
    <text evidence="7">The sequence shown here is derived from an EMBL/GenBank/DDBJ whole genome shotgun (WGS) entry which is preliminary data.</text>
</comment>
<dbReference type="PROSITE" id="PS01302">
    <property type="entry name" value="UPF0758"/>
    <property type="match status" value="1"/>
</dbReference>
<gene>
    <name evidence="7" type="ORF">JIN84_08885</name>
</gene>
<name>A0A934R5A7_9BACT</name>
<dbReference type="Proteomes" id="UP000600139">
    <property type="component" value="Unassembled WGS sequence"/>
</dbReference>
<accession>A0A934R5A7</accession>
<keyword evidence="2" id="KW-0479">Metal-binding</keyword>
<evidence type="ECO:0000313" key="7">
    <source>
        <dbReference type="EMBL" id="MBK1815730.1"/>
    </source>
</evidence>
<dbReference type="AlphaFoldDB" id="A0A934R5A7"/>
<dbReference type="Pfam" id="PF04002">
    <property type="entry name" value="RadC"/>
    <property type="match status" value="1"/>
</dbReference>
<protein>
    <submittedName>
        <fullName evidence="7">JAB domain-containing protein</fullName>
    </submittedName>
</protein>
<evidence type="ECO:0000256" key="5">
    <source>
        <dbReference type="ARBA" id="ARBA00023049"/>
    </source>
</evidence>
<dbReference type="PANTHER" id="PTHR30471:SF3">
    <property type="entry name" value="UPF0758 PROTEIN YEES-RELATED"/>
    <property type="match status" value="1"/>
</dbReference>
<evidence type="ECO:0000313" key="8">
    <source>
        <dbReference type="Proteomes" id="UP000600139"/>
    </source>
</evidence>
<keyword evidence="4" id="KW-0862">Zinc</keyword>
<dbReference type="InterPro" id="IPR025657">
    <property type="entry name" value="RadC_JAB"/>
</dbReference>
<feature type="domain" description="MPN" evidence="6">
    <location>
        <begin position="13"/>
        <end position="155"/>
    </location>
</feature>
<dbReference type="PROSITE" id="PS50249">
    <property type="entry name" value="MPN"/>
    <property type="match status" value="1"/>
</dbReference>
<dbReference type="GO" id="GO:0008237">
    <property type="term" value="F:metallopeptidase activity"/>
    <property type="evidence" value="ECO:0007669"/>
    <property type="project" value="UniProtKB-KW"/>
</dbReference>
<keyword evidence="5" id="KW-0482">Metalloprotease</keyword>
<evidence type="ECO:0000256" key="1">
    <source>
        <dbReference type="ARBA" id="ARBA00022670"/>
    </source>
</evidence>
<proteinExistence type="predicted"/>
<organism evidence="7 8">
    <name type="scientific">Luteolibacter yonseiensis</name>
    <dbReference type="NCBI Taxonomy" id="1144680"/>
    <lineage>
        <taxon>Bacteria</taxon>
        <taxon>Pseudomonadati</taxon>
        <taxon>Verrucomicrobiota</taxon>
        <taxon>Verrucomicrobiia</taxon>
        <taxon>Verrucomicrobiales</taxon>
        <taxon>Verrucomicrobiaceae</taxon>
        <taxon>Luteolibacter</taxon>
    </lineage>
</organism>
<dbReference type="InterPro" id="IPR037518">
    <property type="entry name" value="MPN"/>
</dbReference>
<evidence type="ECO:0000256" key="3">
    <source>
        <dbReference type="ARBA" id="ARBA00022801"/>
    </source>
</evidence>
<keyword evidence="3" id="KW-0378">Hydrolase</keyword>
<dbReference type="Gene3D" id="3.40.140.10">
    <property type="entry name" value="Cytidine Deaminase, domain 2"/>
    <property type="match status" value="1"/>
</dbReference>
<dbReference type="PANTHER" id="PTHR30471">
    <property type="entry name" value="DNA REPAIR PROTEIN RADC"/>
    <property type="match status" value="1"/>
</dbReference>
<evidence type="ECO:0000256" key="4">
    <source>
        <dbReference type="ARBA" id="ARBA00022833"/>
    </source>
</evidence>
<evidence type="ECO:0000259" key="6">
    <source>
        <dbReference type="PROSITE" id="PS50249"/>
    </source>
</evidence>
<keyword evidence="1" id="KW-0645">Protease</keyword>
<sequence length="155" mass="17171">MRFIVKDFKAVQVETSPRLTFDSADTPEGIYRFYTGNITNDPAYEADKERVIVVTYNTRLQITGWNLVSLGGLAEATCHPREVFRPVIVRAAHGFVLVHNHPSGDPSPSCADTRITRAIKDAADLLKINLLDHVIIGAPAPGRTPYYSFREGGMI</sequence>
<dbReference type="InterPro" id="IPR020891">
    <property type="entry name" value="UPF0758_CS"/>
</dbReference>
<dbReference type="GO" id="GO:0006508">
    <property type="term" value="P:proteolysis"/>
    <property type="evidence" value="ECO:0007669"/>
    <property type="project" value="UniProtKB-KW"/>
</dbReference>